<comment type="caution">
    <text evidence="1">The sequence shown here is derived from an EMBL/GenBank/DDBJ whole genome shotgun (WGS) entry which is preliminary data.</text>
</comment>
<gene>
    <name evidence="1" type="ORF">AN640_04655</name>
</gene>
<name>A0ACC8XIT9_9FIRM</name>
<protein>
    <submittedName>
        <fullName evidence="1">Uncharacterized protein</fullName>
    </submittedName>
</protein>
<organism evidence="1 2">
    <name type="scientific">Candidatus Epulonipiscium fishelsonii</name>
    <dbReference type="NCBI Taxonomy" id="77094"/>
    <lineage>
        <taxon>Bacteria</taxon>
        <taxon>Bacillati</taxon>
        <taxon>Bacillota</taxon>
        <taxon>Clostridia</taxon>
        <taxon>Lachnospirales</taxon>
        <taxon>Lachnospiraceae</taxon>
        <taxon>Candidatus Epulonipiscium</taxon>
    </lineage>
</organism>
<reference evidence="1" key="1">
    <citation type="submission" date="2016-08" db="EMBL/GenBank/DDBJ databases">
        <authorList>
            <person name="Ngugi D.K."/>
            <person name="Miyake S."/>
            <person name="Stingl U."/>
        </authorList>
    </citation>
    <scope>NUCLEOTIDE SEQUENCE</scope>
    <source>
        <strain evidence="1">SCG-D08WGA-EpuloA1</strain>
    </source>
</reference>
<sequence>MDNITAIELTKAKYIYGFLFIVPTVNIPLLNKLKLKNLSTNIGDIAVKVSLDRLKLNKEQLP</sequence>
<evidence type="ECO:0000313" key="1">
    <source>
        <dbReference type="EMBL" id="ONI45391.1"/>
    </source>
</evidence>
<dbReference type="EMBL" id="LJHD01000063">
    <property type="protein sequence ID" value="ONI45391.1"/>
    <property type="molecule type" value="Genomic_DNA"/>
</dbReference>
<accession>A0ACC8XIT9</accession>
<dbReference type="Proteomes" id="UP000188637">
    <property type="component" value="Unassembled WGS sequence"/>
</dbReference>
<proteinExistence type="predicted"/>
<keyword evidence="2" id="KW-1185">Reference proteome</keyword>
<evidence type="ECO:0000313" key="2">
    <source>
        <dbReference type="Proteomes" id="UP000188637"/>
    </source>
</evidence>